<dbReference type="EMBL" id="LXQA010657409">
    <property type="protein sequence ID" value="MCI64506.1"/>
    <property type="molecule type" value="Genomic_DNA"/>
</dbReference>
<name>A0A392TWK9_9FABA</name>
<sequence>FSCQAWAFITPHRSYDGFSNSRIVATMDLIVIRWLI</sequence>
<organism evidence="1 2">
    <name type="scientific">Trifolium medium</name>
    <dbReference type="NCBI Taxonomy" id="97028"/>
    <lineage>
        <taxon>Eukaryota</taxon>
        <taxon>Viridiplantae</taxon>
        <taxon>Streptophyta</taxon>
        <taxon>Embryophyta</taxon>
        <taxon>Tracheophyta</taxon>
        <taxon>Spermatophyta</taxon>
        <taxon>Magnoliopsida</taxon>
        <taxon>eudicotyledons</taxon>
        <taxon>Gunneridae</taxon>
        <taxon>Pentapetalae</taxon>
        <taxon>rosids</taxon>
        <taxon>fabids</taxon>
        <taxon>Fabales</taxon>
        <taxon>Fabaceae</taxon>
        <taxon>Papilionoideae</taxon>
        <taxon>50 kb inversion clade</taxon>
        <taxon>NPAAA clade</taxon>
        <taxon>Hologalegina</taxon>
        <taxon>IRL clade</taxon>
        <taxon>Trifolieae</taxon>
        <taxon>Trifolium</taxon>
    </lineage>
</organism>
<dbReference type="AlphaFoldDB" id="A0A392TWK9"/>
<proteinExistence type="predicted"/>
<comment type="caution">
    <text evidence="1">The sequence shown here is derived from an EMBL/GenBank/DDBJ whole genome shotgun (WGS) entry which is preliminary data.</text>
</comment>
<accession>A0A392TWK9</accession>
<dbReference type="Proteomes" id="UP000265520">
    <property type="component" value="Unassembled WGS sequence"/>
</dbReference>
<feature type="non-terminal residue" evidence="1">
    <location>
        <position position="1"/>
    </location>
</feature>
<reference evidence="1 2" key="1">
    <citation type="journal article" date="2018" name="Front. Plant Sci.">
        <title>Red Clover (Trifolium pratense) and Zigzag Clover (T. medium) - A Picture of Genomic Similarities and Differences.</title>
        <authorList>
            <person name="Dluhosova J."/>
            <person name="Istvanek J."/>
            <person name="Nedelnik J."/>
            <person name="Repkova J."/>
        </authorList>
    </citation>
    <scope>NUCLEOTIDE SEQUENCE [LARGE SCALE GENOMIC DNA]</scope>
    <source>
        <strain evidence="2">cv. 10/8</strain>
        <tissue evidence="1">Leaf</tissue>
    </source>
</reference>
<protein>
    <submittedName>
        <fullName evidence="1">Uncharacterized protein</fullName>
    </submittedName>
</protein>
<evidence type="ECO:0000313" key="1">
    <source>
        <dbReference type="EMBL" id="MCI64506.1"/>
    </source>
</evidence>
<keyword evidence="2" id="KW-1185">Reference proteome</keyword>
<evidence type="ECO:0000313" key="2">
    <source>
        <dbReference type="Proteomes" id="UP000265520"/>
    </source>
</evidence>